<dbReference type="Gene3D" id="3.40.50.1820">
    <property type="entry name" value="alpha/beta hydrolase"/>
    <property type="match status" value="1"/>
</dbReference>
<protein>
    <submittedName>
        <fullName evidence="3">Acyl-protein thioesterase 1</fullName>
    </submittedName>
</protein>
<dbReference type="AlphaFoldDB" id="A0A194VRW7"/>
<gene>
    <name evidence="3" type="ORF">VM1G_02369</name>
</gene>
<sequence length="276" mass="31252">MEMDWQSEEQFQQPKPEPWNHIIDPQQGQPHTHTVIFLHGRGDNARDFMKSVQRTWSNSQNRNPINAFPTFRWVFPTAGLKPCERPGNPRYMSQWFDVWDHLNLKVREELQAPGLKDSVERIRNVIAEEAARLGGRYDKVVLMGISQGGATSVHTLLNLGFPGGYQGPRRLGAFVGIACRMPFPGRSLGDTRAVLGLNGTYTPSDEIIRNTPMMLEHCIDDPTVRFEDGKDLKQHLEGYGATVVWREYPRGGHWFKSPEGLDDLTAFLSQALLAGE</sequence>
<name>A0A194VRW7_CYTMA</name>
<dbReference type="PANTHER" id="PTHR10655:SF63">
    <property type="entry name" value="PHOSPHOLIPASE_CARBOXYLESTERASE_THIOESTERASE DOMAIN-CONTAINING PROTEIN"/>
    <property type="match status" value="1"/>
</dbReference>
<dbReference type="OrthoDB" id="2418081at2759"/>
<dbReference type="GO" id="GO:0052689">
    <property type="term" value="F:carboxylic ester hydrolase activity"/>
    <property type="evidence" value="ECO:0007669"/>
    <property type="project" value="TreeGrafter"/>
</dbReference>
<keyword evidence="4" id="KW-1185">Reference proteome</keyword>
<dbReference type="SUPFAM" id="SSF53474">
    <property type="entry name" value="alpha/beta-Hydrolases"/>
    <property type="match status" value="1"/>
</dbReference>
<dbReference type="GO" id="GO:0008474">
    <property type="term" value="F:palmitoyl-(protein) hydrolase activity"/>
    <property type="evidence" value="ECO:0007669"/>
    <property type="project" value="TreeGrafter"/>
</dbReference>
<dbReference type="InterPro" id="IPR029058">
    <property type="entry name" value="AB_hydrolase_fold"/>
</dbReference>
<accession>A0A194VRW7</accession>
<dbReference type="EMBL" id="CM003099">
    <property type="protein sequence ID" value="KUI66560.1"/>
    <property type="molecule type" value="Genomic_DNA"/>
</dbReference>
<dbReference type="Proteomes" id="UP000078559">
    <property type="component" value="Chromosome 2"/>
</dbReference>
<evidence type="ECO:0000313" key="3">
    <source>
        <dbReference type="EMBL" id="KUI66560.1"/>
    </source>
</evidence>
<proteinExistence type="inferred from homology"/>
<evidence type="ECO:0000256" key="1">
    <source>
        <dbReference type="ARBA" id="ARBA00006499"/>
    </source>
</evidence>
<feature type="domain" description="Phospholipase/carboxylesterase/thioesterase" evidence="2">
    <location>
        <begin position="27"/>
        <end position="269"/>
    </location>
</feature>
<reference evidence="3" key="1">
    <citation type="submission" date="2014-12" db="EMBL/GenBank/DDBJ databases">
        <title>Genome Sequence of Valsa Canker Pathogens Uncovers a Specific Adaption of Colonization on Woody Bark.</title>
        <authorList>
            <person name="Yin Z."/>
            <person name="Liu H."/>
            <person name="Gao X."/>
            <person name="Li Z."/>
            <person name="Song N."/>
            <person name="Ke X."/>
            <person name="Dai Q."/>
            <person name="Wu Y."/>
            <person name="Sun Y."/>
            <person name="Xu J.-R."/>
            <person name="Kang Z.K."/>
            <person name="Wang L."/>
            <person name="Huang L."/>
        </authorList>
    </citation>
    <scope>NUCLEOTIDE SEQUENCE [LARGE SCALE GENOMIC DNA]</scope>
    <source>
        <strain evidence="3">03-8</strain>
    </source>
</reference>
<evidence type="ECO:0000259" key="2">
    <source>
        <dbReference type="Pfam" id="PF02230"/>
    </source>
</evidence>
<dbReference type="SMR" id="A0A194VRW7"/>
<dbReference type="Pfam" id="PF02230">
    <property type="entry name" value="Abhydrolase_2"/>
    <property type="match status" value="1"/>
</dbReference>
<dbReference type="InterPro" id="IPR003140">
    <property type="entry name" value="PLipase/COase/thioEstase"/>
</dbReference>
<comment type="similarity">
    <text evidence="1">Belongs to the AB hydrolase superfamily. AB hydrolase 2 family.</text>
</comment>
<evidence type="ECO:0000313" key="4">
    <source>
        <dbReference type="Proteomes" id="UP000078559"/>
    </source>
</evidence>
<dbReference type="InterPro" id="IPR050565">
    <property type="entry name" value="LYPA1-2/EST-like"/>
</dbReference>
<organism evidence="3 4">
    <name type="scientific">Cytospora mali</name>
    <name type="common">Apple Valsa canker fungus</name>
    <name type="synonym">Valsa mali</name>
    <dbReference type="NCBI Taxonomy" id="578113"/>
    <lineage>
        <taxon>Eukaryota</taxon>
        <taxon>Fungi</taxon>
        <taxon>Dikarya</taxon>
        <taxon>Ascomycota</taxon>
        <taxon>Pezizomycotina</taxon>
        <taxon>Sordariomycetes</taxon>
        <taxon>Sordariomycetidae</taxon>
        <taxon>Diaporthales</taxon>
        <taxon>Cytosporaceae</taxon>
        <taxon>Cytospora</taxon>
    </lineage>
</organism>
<dbReference type="PANTHER" id="PTHR10655">
    <property type="entry name" value="LYSOPHOSPHOLIPASE-RELATED"/>
    <property type="match status" value="1"/>
</dbReference>
<dbReference type="GO" id="GO:0005737">
    <property type="term" value="C:cytoplasm"/>
    <property type="evidence" value="ECO:0007669"/>
    <property type="project" value="TreeGrafter"/>
</dbReference>